<keyword evidence="1" id="KW-0472">Membrane</keyword>
<dbReference type="OrthoDB" id="1122804at2"/>
<evidence type="ECO:0000256" key="1">
    <source>
        <dbReference type="SAM" id="Phobius"/>
    </source>
</evidence>
<gene>
    <name evidence="2" type="ORF">L21SP5_01304</name>
</gene>
<evidence type="ECO:0000313" key="2">
    <source>
        <dbReference type="EMBL" id="ALO14958.1"/>
    </source>
</evidence>
<feature type="transmembrane region" description="Helical" evidence="1">
    <location>
        <begin position="12"/>
        <end position="29"/>
    </location>
</feature>
<keyword evidence="1" id="KW-1133">Transmembrane helix</keyword>
<dbReference type="RefSeq" id="WP_157754576.1">
    <property type="nucleotide sequence ID" value="NZ_CP013118.1"/>
</dbReference>
<protein>
    <submittedName>
        <fullName evidence="2">Uncharacterized protein</fullName>
    </submittedName>
</protein>
<dbReference type="STRING" id="1307839.L21SP5_01304"/>
<reference evidence="2 3" key="1">
    <citation type="submission" date="2015-11" db="EMBL/GenBank/DDBJ databases">
        <title>Description and complete genome sequence of a novel strain predominating in hypersaline microbial mats and representing a new family of the Bacteriodetes phylum.</title>
        <authorList>
            <person name="Spring S."/>
            <person name="Bunk B."/>
            <person name="Sproer C."/>
            <person name="Klenk H.-P."/>
        </authorList>
    </citation>
    <scope>NUCLEOTIDE SEQUENCE [LARGE SCALE GENOMIC DNA]</scope>
    <source>
        <strain evidence="2 3">L21-Spi-D4</strain>
    </source>
</reference>
<dbReference type="AlphaFoldDB" id="A0A0S2HY20"/>
<keyword evidence="3" id="KW-1185">Reference proteome</keyword>
<proteinExistence type="predicted"/>
<evidence type="ECO:0000313" key="3">
    <source>
        <dbReference type="Proteomes" id="UP000064893"/>
    </source>
</evidence>
<sequence>MKSWKDLSKTEKFLVGFIIVLIIAIALNWERVYKGIKKGIEPYKTEQNQ</sequence>
<dbReference type="KEGG" id="blq:L21SP5_01304"/>
<organism evidence="2 3">
    <name type="scientific">Salinivirga cyanobacteriivorans</name>
    <dbReference type="NCBI Taxonomy" id="1307839"/>
    <lineage>
        <taxon>Bacteria</taxon>
        <taxon>Pseudomonadati</taxon>
        <taxon>Bacteroidota</taxon>
        <taxon>Bacteroidia</taxon>
        <taxon>Bacteroidales</taxon>
        <taxon>Salinivirgaceae</taxon>
        <taxon>Salinivirga</taxon>
    </lineage>
</organism>
<accession>A0A0S2HY20</accession>
<name>A0A0S2HY20_9BACT</name>
<dbReference type="EMBL" id="CP013118">
    <property type="protein sequence ID" value="ALO14958.1"/>
    <property type="molecule type" value="Genomic_DNA"/>
</dbReference>
<dbReference type="Proteomes" id="UP000064893">
    <property type="component" value="Chromosome"/>
</dbReference>
<keyword evidence="1" id="KW-0812">Transmembrane</keyword>